<dbReference type="InterPro" id="IPR051711">
    <property type="entry name" value="Stress_Response_Reg"/>
</dbReference>
<name>A0AAE1JIW4_9HYPO</name>
<dbReference type="RefSeq" id="XP_062760770.1">
    <property type="nucleotide sequence ID" value="XM_062899208.1"/>
</dbReference>
<evidence type="ECO:0000256" key="2">
    <source>
        <dbReference type="ARBA" id="ARBA00023015"/>
    </source>
</evidence>
<dbReference type="GO" id="GO:0005634">
    <property type="term" value="C:nucleus"/>
    <property type="evidence" value="ECO:0007669"/>
    <property type="project" value="UniProtKB-SubCell"/>
</dbReference>
<feature type="region of interest" description="Disordered" evidence="6">
    <location>
        <begin position="131"/>
        <end position="175"/>
    </location>
</feature>
<keyword evidence="5" id="KW-0539">Nucleus</keyword>
<dbReference type="CDD" id="cd00067">
    <property type="entry name" value="GAL4"/>
    <property type="match status" value="1"/>
</dbReference>
<evidence type="ECO:0000256" key="3">
    <source>
        <dbReference type="ARBA" id="ARBA00023125"/>
    </source>
</evidence>
<dbReference type="Proteomes" id="UP001273209">
    <property type="component" value="Unassembled WGS sequence"/>
</dbReference>
<dbReference type="PANTHER" id="PTHR47540:SF4">
    <property type="entry name" value="TRANSCRIPTION FACTOR RGLT"/>
    <property type="match status" value="1"/>
</dbReference>
<accession>A0AAE1JIW4</accession>
<protein>
    <submittedName>
        <fullName evidence="8">Transcriptional regulator family: Fungal Specific TF</fullName>
    </submittedName>
</protein>
<evidence type="ECO:0000256" key="4">
    <source>
        <dbReference type="ARBA" id="ARBA00023163"/>
    </source>
</evidence>
<sequence length="573" mass="62400">MAPGNALAAPAGPQKHRACDECRFRKIACSKEPGGCLRCQKEGIACVYSPQKPMGRPRKRRHPENPASSTTVSASGLVTAVQSASLLGSISASSIASAALPAAVPLPPVSAPTTVPHSSSLLAESGAVATSSYGDAGHHHHHHHHQHHHHQHHQHHLHNATAHHHNHHQQPLPPTELTELTDHALDLLSQSLPSDTSYLDLLPDYDSSNSYLFGMDDNSAYSYLSRDNQGLFDGVGMPVMNMGQADPLEGISFDETDPSIATMSKDLNESLQRYMVSQYLQAPTPSEPSPSTHSSNCFEPLGSTGTDTTSPELGQARPHPTSSCDCLSSLSMALGSLNRLPSDVLSAMRVAREATKIAHDTLNCAQCYQDMFDLSKPPPISRFQSMMCLGALVPSACNAYASILEMVDRDTERAKQENQMLYFSYKDVGGIWTRVAAEDSAGNSPDCALLRSYNNRFLEPDTWRTTMRAILKVEVYGFNNGTASMANSSDCTASCSYVNVHRGLRDVVTLLDEKNQKRHDIADALMQSSQHHIISSSPYFLMSGPPKPCPREDRHCMRMLDMARMALSNLVIT</sequence>
<dbReference type="GeneID" id="87918482"/>
<dbReference type="PROSITE" id="PS50048">
    <property type="entry name" value="ZN2_CY6_FUNGAL_2"/>
    <property type="match status" value="1"/>
</dbReference>
<dbReference type="InterPro" id="IPR036864">
    <property type="entry name" value="Zn2-C6_fun-type_DNA-bd_sf"/>
</dbReference>
<dbReference type="SMART" id="SM00066">
    <property type="entry name" value="GAL4"/>
    <property type="match status" value="1"/>
</dbReference>
<evidence type="ECO:0000259" key="7">
    <source>
        <dbReference type="PROSITE" id="PS50048"/>
    </source>
</evidence>
<dbReference type="PROSITE" id="PS00463">
    <property type="entry name" value="ZN2_CY6_FUNGAL_1"/>
    <property type="match status" value="1"/>
</dbReference>
<dbReference type="PANTHER" id="PTHR47540">
    <property type="entry name" value="THIAMINE REPRESSIBLE GENES REGULATORY PROTEIN THI5"/>
    <property type="match status" value="1"/>
</dbReference>
<reference evidence="8" key="1">
    <citation type="submission" date="2023-11" db="EMBL/GenBank/DDBJ databases">
        <title>The genome sequences of three competitors of mushroom-forming fungi.</title>
        <authorList>
            <person name="Beijen E."/>
            <person name="Ohm R.A."/>
        </authorList>
    </citation>
    <scope>NUCLEOTIDE SEQUENCE</scope>
    <source>
        <strain evidence="8">CBS 100526</strain>
    </source>
</reference>
<evidence type="ECO:0000313" key="9">
    <source>
        <dbReference type="Proteomes" id="UP001273209"/>
    </source>
</evidence>
<dbReference type="GO" id="GO:0008270">
    <property type="term" value="F:zinc ion binding"/>
    <property type="evidence" value="ECO:0007669"/>
    <property type="project" value="InterPro"/>
</dbReference>
<organism evidence="8 9">
    <name type="scientific">Trichoderma aggressivum f. europaeum</name>
    <dbReference type="NCBI Taxonomy" id="173218"/>
    <lineage>
        <taxon>Eukaryota</taxon>
        <taxon>Fungi</taxon>
        <taxon>Dikarya</taxon>
        <taxon>Ascomycota</taxon>
        <taxon>Pezizomycotina</taxon>
        <taxon>Sordariomycetes</taxon>
        <taxon>Hypocreomycetidae</taxon>
        <taxon>Hypocreales</taxon>
        <taxon>Hypocreaceae</taxon>
        <taxon>Trichoderma</taxon>
    </lineage>
</organism>
<gene>
    <name evidence="8" type="ORF">Triagg1_420</name>
</gene>
<evidence type="ECO:0000313" key="8">
    <source>
        <dbReference type="EMBL" id="KAK4085430.1"/>
    </source>
</evidence>
<dbReference type="AlphaFoldDB" id="A0AAE1JIW4"/>
<evidence type="ECO:0000256" key="6">
    <source>
        <dbReference type="SAM" id="MobiDB-lite"/>
    </source>
</evidence>
<dbReference type="GO" id="GO:0043565">
    <property type="term" value="F:sequence-specific DNA binding"/>
    <property type="evidence" value="ECO:0007669"/>
    <property type="project" value="TreeGrafter"/>
</dbReference>
<dbReference type="GO" id="GO:0000981">
    <property type="term" value="F:DNA-binding transcription factor activity, RNA polymerase II-specific"/>
    <property type="evidence" value="ECO:0007669"/>
    <property type="project" value="InterPro"/>
</dbReference>
<feature type="domain" description="Zn(2)-C6 fungal-type" evidence="7">
    <location>
        <begin position="18"/>
        <end position="48"/>
    </location>
</feature>
<keyword evidence="2" id="KW-0805">Transcription regulation</keyword>
<comment type="caution">
    <text evidence="8">The sequence shown here is derived from an EMBL/GenBank/DDBJ whole genome shotgun (WGS) entry which is preliminary data.</text>
</comment>
<dbReference type="SUPFAM" id="SSF57701">
    <property type="entry name" value="Zn2/Cys6 DNA-binding domain"/>
    <property type="match status" value="1"/>
</dbReference>
<comment type="subcellular location">
    <subcellularLocation>
        <location evidence="1">Nucleus</location>
    </subcellularLocation>
</comment>
<feature type="compositionally biased region" description="Basic residues" evidence="6">
    <location>
        <begin position="138"/>
        <end position="168"/>
    </location>
</feature>
<feature type="region of interest" description="Disordered" evidence="6">
    <location>
        <begin position="281"/>
        <end position="320"/>
    </location>
</feature>
<dbReference type="EMBL" id="JAWRVG010000001">
    <property type="protein sequence ID" value="KAK4085430.1"/>
    <property type="molecule type" value="Genomic_DNA"/>
</dbReference>
<dbReference type="Pfam" id="PF00172">
    <property type="entry name" value="Zn_clus"/>
    <property type="match status" value="1"/>
</dbReference>
<feature type="region of interest" description="Disordered" evidence="6">
    <location>
        <begin position="50"/>
        <end position="71"/>
    </location>
</feature>
<evidence type="ECO:0000256" key="5">
    <source>
        <dbReference type="ARBA" id="ARBA00023242"/>
    </source>
</evidence>
<dbReference type="InterPro" id="IPR001138">
    <property type="entry name" value="Zn2Cys6_DnaBD"/>
</dbReference>
<keyword evidence="9" id="KW-1185">Reference proteome</keyword>
<proteinExistence type="predicted"/>
<keyword evidence="3" id="KW-0238">DNA-binding</keyword>
<dbReference type="GO" id="GO:0045944">
    <property type="term" value="P:positive regulation of transcription by RNA polymerase II"/>
    <property type="evidence" value="ECO:0007669"/>
    <property type="project" value="TreeGrafter"/>
</dbReference>
<dbReference type="Gene3D" id="4.10.240.10">
    <property type="entry name" value="Zn(2)-C6 fungal-type DNA-binding domain"/>
    <property type="match status" value="1"/>
</dbReference>
<keyword evidence="4" id="KW-0804">Transcription</keyword>
<evidence type="ECO:0000256" key="1">
    <source>
        <dbReference type="ARBA" id="ARBA00004123"/>
    </source>
</evidence>
<feature type="compositionally biased region" description="Polar residues" evidence="6">
    <location>
        <begin position="303"/>
        <end position="312"/>
    </location>
</feature>